<dbReference type="Gene3D" id="1.10.510.10">
    <property type="entry name" value="Transferase(Phosphotransferase) domain 1"/>
    <property type="match status" value="1"/>
</dbReference>
<evidence type="ECO:0000313" key="3">
    <source>
        <dbReference type="Proteomes" id="UP001148786"/>
    </source>
</evidence>
<gene>
    <name evidence="2" type="ORF">NLJ89_g6854</name>
</gene>
<dbReference type="Proteomes" id="UP001148786">
    <property type="component" value="Unassembled WGS sequence"/>
</dbReference>
<dbReference type="SUPFAM" id="SSF56112">
    <property type="entry name" value="Protein kinase-like (PK-like)"/>
    <property type="match status" value="1"/>
</dbReference>
<organism evidence="2 3">
    <name type="scientific">Agrocybe chaxingu</name>
    <dbReference type="NCBI Taxonomy" id="84603"/>
    <lineage>
        <taxon>Eukaryota</taxon>
        <taxon>Fungi</taxon>
        <taxon>Dikarya</taxon>
        <taxon>Basidiomycota</taxon>
        <taxon>Agaricomycotina</taxon>
        <taxon>Agaricomycetes</taxon>
        <taxon>Agaricomycetidae</taxon>
        <taxon>Agaricales</taxon>
        <taxon>Agaricineae</taxon>
        <taxon>Strophariaceae</taxon>
        <taxon>Agrocybe</taxon>
    </lineage>
</organism>
<dbReference type="GO" id="GO:0005524">
    <property type="term" value="F:ATP binding"/>
    <property type="evidence" value="ECO:0007669"/>
    <property type="project" value="InterPro"/>
</dbReference>
<evidence type="ECO:0000259" key="1">
    <source>
        <dbReference type="SMART" id="SM00220"/>
    </source>
</evidence>
<dbReference type="AlphaFoldDB" id="A0A9W8JYB9"/>
<proteinExistence type="predicted"/>
<comment type="caution">
    <text evidence="2">The sequence shown here is derived from an EMBL/GenBank/DDBJ whole genome shotgun (WGS) entry which is preliminary data.</text>
</comment>
<dbReference type="SMART" id="SM00220">
    <property type="entry name" value="S_TKc"/>
    <property type="match status" value="1"/>
</dbReference>
<dbReference type="InterPro" id="IPR000719">
    <property type="entry name" value="Prot_kinase_dom"/>
</dbReference>
<dbReference type="GO" id="GO:0004672">
    <property type="term" value="F:protein kinase activity"/>
    <property type="evidence" value="ECO:0007669"/>
    <property type="project" value="InterPro"/>
</dbReference>
<reference evidence="2" key="1">
    <citation type="submission" date="2022-07" db="EMBL/GenBank/DDBJ databases">
        <title>Genome Sequence of Agrocybe chaxingu.</title>
        <authorList>
            <person name="Buettner E."/>
        </authorList>
    </citation>
    <scope>NUCLEOTIDE SEQUENCE</scope>
    <source>
        <strain evidence="2">MP-N11</strain>
    </source>
</reference>
<dbReference type="EMBL" id="JANKHO010000764">
    <property type="protein sequence ID" value="KAJ3506461.1"/>
    <property type="molecule type" value="Genomic_DNA"/>
</dbReference>
<evidence type="ECO:0000313" key="2">
    <source>
        <dbReference type="EMBL" id="KAJ3506461.1"/>
    </source>
</evidence>
<feature type="domain" description="Protein kinase" evidence="1">
    <location>
        <begin position="106"/>
        <end position="343"/>
    </location>
</feature>
<dbReference type="InterPro" id="IPR011009">
    <property type="entry name" value="Kinase-like_dom_sf"/>
</dbReference>
<protein>
    <recommendedName>
        <fullName evidence="1">Protein kinase domain-containing protein</fullName>
    </recommendedName>
</protein>
<dbReference type="Gene3D" id="3.30.200.20">
    <property type="entry name" value="Phosphorylase Kinase, domain 1"/>
    <property type="match status" value="1"/>
</dbReference>
<dbReference type="OrthoDB" id="3224178at2759"/>
<sequence length="374" mass="43934">MDFDSERLLWATRVSTWPHPVPPSYEYWIKWNVYDDDLFMRRMDILRSFWDFLKPFFATRGYALYEPVHPTNSLCSVLPPKEPKPATTQIHPYARIVRVNAEEQLFDLRTPLAVWPARDAMGQDVIIKVVSGKDEATNELKALRYLNSRSAREDPRNHTIHVVDFIELGEFVFVVMPRWDPAFRHEFMNLNEVLKFTETFLEVFEFLHDNRIAHCDFIEKNTGLNAVVNCDIDNVPGLRDPAVAKYALFDFGNCSIYPKDTDITSVVETRHFNFYLRDLETEQDHWNPFEVDIIFLGAELQFLVRHIENFVPEIGPFLEKMTNVDNPKRPTAREALQEFRRIYSGLTSPQLSQEIETAWWTNGKSITKAYAYRR</sequence>
<accession>A0A9W8JYB9</accession>
<name>A0A9W8JYB9_9AGAR</name>
<keyword evidence="3" id="KW-1185">Reference proteome</keyword>